<dbReference type="RefSeq" id="WP_311361537.1">
    <property type="nucleotide sequence ID" value="NZ_JAVRIE010000003.1"/>
</dbReference>
<keyword evidence="7" id="KW-1185">Reference proteome</keyword>
<dbReference type="CDD" id="cd00452">
    <property type="entry name" value="KDPG_aldolase"/>
    <property type="match status" value="1"/>
</dbReference>
<dbReference type="EMBL" id="JAVRIE010000003">
    <property type="protein sequence ID" value="MDT0582760.1"/>
    <property type="molecule type" value="Genomic_DNA"/>
</dbReference>
<keyword evidence="4 6" id="KW-0456">Lyase</keyword>
<dbReference type="Proteomes" id="UP001249020">
    <property type="component" value="Unassembled WGS sequence"/>
</dbReference>
<evidence type="ECO:0000256" key="1">
    <source>
        <dbReference type="ARBA" id="ARBA00004761"/>
    </source>
</evidence>
<dbReference type="InterPro" id="IPR000887">
    <property type="entry name" value="Aldlse_KDPG_KHG"/>
</dbReference>
<protein>
    <submittedName>
        <fullName evidence="6">2-dehydro-3-deoxy-6-phosphogalactonate aldolase</fullName>
        <ecNumber evidence="6">4.1.2.21</ecNumber>
    </submittedName>
</protein>
<dbReference type="AlphaFoldDB" id="A0AAW8R3V3"/>
<dbReference type="PANTHER" id="PTHR30246:SF1">
    <property type="entry name" value="2-DEHYDRO-3-DEOXY-6-PHOSPHOGALACTONATE ALDOLASE-RELATED"/>
    <property type="match status" value="1"/>
</dbReference>
<comment type="caution">
    <text evidence="6">The sequence shown here is derived from an EMBL/GenBank/DDBJ whole genome shotgun (WGS) entry which is preliminary data.</text>
</comment>
<dbReference type="NCBIfam" id="NF006600">
    <property type="entry name" value="PRK09140.1"/>
    <property type="match status" value="1"/>
</dbReference>
<gene>
    <name evidence="6" type="ORF">RM544_09410</name>
</gene>
<evidence type="ECO:0000256" key="3">
    <source>
        <dbReference type="ARBA" id="ARBA00011233"/>
    </source>
</evidence>
<evidence type="ECO:0000256" key="5">
    <source>
        <dbReference type="ARBA" id="ARBA00023277"/>
    </source>
</evidence>
<dbReference type="EC" id="4.1.2.21" evidence="6"/>
<organism evidence="6 7">
    <name type="scientific">Brumicola blandensis</name>
    <dbReference type="NCBI Taxonomy" id="3075611"/>
    <lineage>
        <taxon>Bacteria</taxon>
        <taxon>Pseudomonadati</taxon>
        <taxon>Pseudomonadota</taxon>
        <taxon>Gammaproteobacteria</taxon>
        <taxon>Alteromonadales</taxon>
        <taxon>Alteromonadaceae</taxon>
        <taxon>Brumicola</taxon>
    </lineage>
</organism>
<dbReference type="InterPro" id="IPR013785">
    <property type="entry name" value="Aldolase_TIM"/>
</dbReference>
<dbReference type="Pfam" id="PF01081">
    <property type="entry name" value="Aldolase"/>
    <property type="match status" value="1"/>
</dbReference>
<sequence length="213" mass="22718">MTLPLIAILRGVTPERILSVADILLSEGFHMLEVPLNSPDALNSIQMLADKYLQEPNQAEPSEQLLLLGAGTVATHKQAEAVVDSGANLVVSPNFNSQVINIAKQAQAYMCCGVFTPTEAFNAIEAGADCLKLFPANVLKPGGLKALRSVLPAQTQCFPVGGIEATEQSMMPFYEAGANGFGVGSALFHPSMSDDDIRRKARDFASVWRGLSN</sequence>
<proteinExistence type="inferred from homology"/>
<dbReference type="SUPFAM" id="SSF51569">
    <property type="entry name" value="Aldolase"/>
    <property type="match status" value="1"/>
</dbReference>
<keyword evidence="5" id="KW-0119">Carbohydrate metabolism</keyword>
<comment type="similarity">
    <text evidence="2">Belongs to the KHG/KDPG aldolase family.</text>
</comment>
<reference evidence="6 7" key="1">
    <citation type="submission" date="2023-09" db="EMBL/GenBank/DDBJ databases">
        <authorList>
            <person name="Rey-Velasco X."/>
        </authorList>
    </citation>
    <scope>NUCLEOTIDE SEQUENCE [LARGE SCALE GENOMIC DNA]</scope>
    <source>
        <strain evidence="6 7">W409</strain>
    </source>
</reference>
<name>A0AAW8R3V3_9ALTE</name>
<accession>A0AAW8R3V3</accession>
<dbReference type="Gene3D" id="3.20.20.70">
    <property type="entry name" value="Aldolase class I"/>
    <property type="match status" value="1"/>
</dbReference>
<evidence type="ECO:0000256" key="4">
    <source>
        <dbReference type="ARBA" id="ARBA00023239"/>
    </source>
</evidence>
<evidence type="ECO:0000313" key="6">
    <source>
        <dbReference type="EMBL" id="MDT0582760.1"/>
    </source>
</evidence>
<evidence type="ECO:0000313" key="7">
    <source>
        <dbReference type="Proteomes" id="UP001249020"/>
    </source>
</evidence>
<comment type="pathway">
    <text evidence="1">Carbohydrate acid metabolism.</text>
</comment>
<dbReference type="PANTHER" id="PTHR30246">
    <property type="entry name" value="2-KETO-3-DEOXY-6-PHOSPHOGLUCONATE ALDOLASE"/>
    <property type="match status" value="1"/>
</dbReference>
<dbReference type="GO" id="GO:0008674">
    <property type="term" value="F:2-dehydro-3-deoxy-6-phosphogalactonate aldolase activity"/>
    <property type="evidence" value="ECO:0007669"/>
    <property type="project" value="UniProtKB-EC"/>
</dbReference>
<evidence type="ECO:0000256" key="2">
    <source>
        <dbReference type="ARBA" id="ARBA00006906"/>
    </source>
</evidence>
<comment type="subunit">
    <text evidence="3">Homotrimer.</text>
</comment>